<organism evidence="1">
    <name type="scientific">Rhizophora mucronata</name>
    <name type="common">Asiatic mangrove</name>
    <dbReference type="NCBI Taxonomy" id="61149"/>
    <lineage>
        <taxon>Eukaryota</taxon>
        <taxon>Viridiplantae</taxon>
        <taxon>Streptophyta</taxon>
        <taxon>Embryophyta</taxon>
        <taxon>Tracheophyta</taxon>
        <taxon>Spermatophyta</taxon>
        <taxon>Magnoliopsida</taxon>
        <taxon>eudicotyledons</taxon>
        <taxon>Gunneridae</taxon>
        <taxon>Pentapetalae</taxon>
        <taxon>rosids</taxon>
        <taxon>fabids</taxon>
        <taxon>Malpighiales</taxon>
        <taxon>Rhizophoraceae</taxon>
        <taxon>Rhizophora</taxon>
    </lineage>
</organism>
<proteinExistence type="predicted"/>
<evidence type="ECO:0000313" key="1">
    <source>
        <dbReference type="EMBL" id="MBX49415.1"/>
    </source>
</evidence>
<reference evidence="1" key="1">
    <citation type="submission" date="2018-02" db="EMBL/GenBank/DDBJ databases">
        <title>Rhizophora mucronata_Transcriptome.</title>
        <authorList>
            <person name="Meera S.P."/>
            <person name="Sreeshan A."/>
            <person name="Augustine A."/>
        </authorList>
    </citation>
    <scope>NUCLEOTIDE SEQUENCE</scope>
    <source>
        <tissue evidence="1">Leaf</tissue>
    </source>
</reference>
<dbReference type="EMBL" id="GGEC01068931">
    <property type="protein sequence ID" value="MBX49415.1"/>
    <property type="molecule type" value="Transcribed_RNA"/>
</dbReference>
<name>A0A2P2P3T2_RHIMU</name>
<dbReference type="AlphaFoldDB" id="A0A2P2P3T2"/>
<protein>
    <submittedName>
        <fullName evidence="1">Uncharacterized protein</fullName>
    </submittedName>
</protein>
<sequence length="51" mass="5721">MKLQAQSYLGCQPVCKGVLKLHRDNHMVVLEDCKGRHDIVIVPAIQDFLGC</sequence>
<accession>A0A2P2P3T2</accession>